<dbReference type="EMBL" id="MHOO01000003">
    <property type="protein sequence ID" value="OGZ64769.1"/>
    <property type="molecule type" value="Genomic_DNA"/>
</dbReference>
<dbReference type="NCBIfam" id="TIGR01072">
    <property type="entry name" value="murA"/>
    <property type="match status" value="1"/>
</dbReference>
<evidence type="ECO:0000313" key="14">
    <source>
        <dbReference type="EMBL" id="OGZ64769.1"/>
    </source>
</evidence>
<dbReference type="PANTHER" id="PTHR43783:SF1">
    <property type="entry name" value="UDP-N-ACETYLGLUCOSAMINE 1-CARBOXYVINYLTRANSFERASE"/>
    <property type="match status" value="1"/>
</dbReference>
<dbReference type="SUPFAM" id="SSF55205">
    <property type="entry name" value="EPT/RTPC-like"/>
    <property type="match status" value="1"/>
</dbReference>
<dbReference type="InterPro" id="IPR050068">
    <property type="entry name" value="MurA_subfamily"/>
</dbReference>
<feature type="binding site" evidence="12">
    <location>
        <position position="98"/>
    </location>
    <ligand>
        <name>UDP-N-acetyl-alpha-D-glucosamine</name>
        <dbReference type="ChEBI" id="CHEBI:57705"/>
    </ligand>
</feature>
<dbReference type="GO" id="GO:0071555">
    <property type="term" value="P:cell wall organization"/>
    <property type="evidence" value="ECO:0007669"/>
    <property type="project" value="UniProtKB-KW"/>
</dbReference>
<evidence type="ECO:0000256" key="1">
    <source>
        <dbReference type="ARBA" id="ARBA00004496"/>
    </source>
</evidence>
<evidence type="ECO:0000256" key="4">
    <source>
        <dbReference type="ARBA" id="ARBA00022618"/>
    </source>
</evidence>
<reference evidence="14 15" key="1">
    <citation type="journal article" date="2016" name="Nat. Commun.">
        <title>Thousands of microbial genomes shed light on interconnected biogeochemical processes in an aquifer system.</title>
        <authorList>
            <person name="Anantharaman K."/>
            <person name="Brown C.T."/>
            <person name="Hug L.A."/>
            <person name="Sharon I."/>
            <person name="Castelle C.J."/>
            <person name="Probst A.J."/>
            <person name="Thomas B.C."/>
            <person name="Singh A."/>
            <person name="Wilkins M.J."/>
            <person name="Karaoz U."/>
            <person name="Brodie E.L."/>
            <person name="Williams K.H."/>
            <person name="Hubbard S.S."/>
            <person name="Banfield J.F."/>
        </authorList>
    </citation>
    <scope>NUCLEOTIDE SEQUENCE [LARGE SCALE GENOMIC DNA]</scope>
</reference>
<dbReference type="InterPro" id="IPR005750">
    <property type="entry name" value="UDP_GlcNAc_COvinyl_MurA"/>
</dbReference>
<sequence>MKTKTADKFIISGNKELAGEIEVRGSKNAAGPALVACLLTQEECIIDNLPLIEDISITLEILKDLGAEVEFLSERKVRIKCQDINPEKMDFVKFAKTRISVLFLGPLFARFNQFKFPSPGGDKIGLRPITVQLNALRKLGARIEKEGEAYSVERNGVTGKEIVLQEFSVTATEIIMMASVFAQGKTVIKGAATEPHVEDLGNILLKMGANIKGHGTHTIEIEGVVSLHGYEHSVIADYLEAGTFMVIAALTPGRVKVKNVDFSHLDLFLSKLEEMGVNFDKGENSVTVFYSPFIKPVKVQVLPHPGIATDLLPIMVPLLTRAQGKSVIHDPLYGGRFGYVDELRKMGADIEIVDPHRSFVFGPNILRGITIESSDIRAGAGLIIAALMAEGKTTINNIFQIDRGYERIEERLQKLGADIRRISN</sequence>
<dbReference type="EC" id="2.5.1.7" evidence="12"/>
<evidence type="ECO:0000313" key="15">
    <source>
        <dbReference type="Proteomes" id="UP000176855"/>
    </source>
</evidence>
<feature type="binding site" evidence="12">
    <location>
        <position position="310"/>
    </location>
    <ligand>
        <name>UDP-N-acetyl-alpha-D-glucosamine</name>
        <dbReference type="ChEBI" id="CHEBI:57705"/>
    </ligand>
</feature>
<evidence type="ECO:0000259" key="13">
    <source>
        <dbReference type="Pfam" id="PF00275"/>
    </source>
</evidence>
<evidence type="ECO:0000256" key="3">
    <source>
        <dbReference type="ARBA" id="ARBA00022490"/>
    </source>
</evidence>
<dbReference type="PANTHER" id="PTHR43783">
    <property type="entry name" value="UDP-N-ACETYLGLUCOSAMINE 1-CARBOXYVINYLTRANSFERASE"/>
    <property type="match status" value="1"/>
</dbReference>
<dbReference type="Gene3D" id="3.65.10.10">
    <property type="entry name" value="Enolpyruvate transferase domain"/>
    <property type="match status" value="2"/>
</dbReference>
<dbReference type="AlphaFoldDB" id="A0A1G2HQV0"/>
<keyword evidence="8 12" id="KW-0131">Cell cycle</keyword>
<organism evidence="14 15">
    <name type="scientific">Candidatus Staskawiczbacteria bacterium RIFCSPHIGHO2_01_FULL_39_25</name>
    <dbReference type="NCBI Taxonomy" id="1802202"/>
    <lineage>
        <taxon>Bacteria</taxon>
        <taxon>Candidatus Staskawicziibacteriota</taxon>
    </lineage>
</organism>
<name>A0A1G2HQV0_9BACT</name>
<dbReference type="GO" id="GO:0008360">
    <property type="term" value="P:regulation of cell shape"/>
    <property type="evidence" value="ECO:0007669"/>
    <property type="project" value="UniProtKB-KW"/>
</dbReference>
<evidence type="ECO:0000256" key="6">
    <source>
        <dbReference type="ARBA" id="ARBA00022960"/>
    </source>
</evidence>
<dbReference type="CDD" id="cd01555">
    <property type="entry name" value="UdpNAET"/>
    <property type="match status" value="1"/>
</dbReference>
<comment type="catalytic activity">
    <reaction evidence="11 12">
        <text>phosphoenolpyruvate + UDP-N-acetyl-alpha-D-glucosamine = UDP-N-acetyl-3-O-(1-carboxyvinyl)-alpha-D-glucosamine + phosphate</text>
        <dbReference type="Rhea" id="RHEA:18681"/>
        <dbReference type="ChEBI" id="CHEBI:43474"/>
        <dbReference type="ChEBI" id="CHEBI:57705"/>
        <dbReference type="ChEBI" id="CHEBI:58702"/>
        <dbReference type="ChEBI" id="CHEBI:68483"/>
        <dbReference type="EC" id="2.5.1.7"/>
    </reaction>
</comment>
<dbReference type="InterPro" id="IPR013792">
    <property type="entry name" value="RNA3'P_cycl/enolpyr_Trfase_a/b"/>
</dbReference>
<comment type="caution">
    <text evidence="14">The sequence shown here is derived from an EMBL/GenBank/DDBJ whole genome shotgun (WGS) entry which is preliminary data.</text>
</comment>
<dbReference type="UniPathway" id="UPA00219"/>
<comment type="pathway">
    <text evidence="2 12">Cell wall biogenesis; peptidoglycan biosynthesis.</text>
</comment>
<keyword evidence="5 12" id="KW-0808">Transferase</keyword>
<feature type="binding site" evidence="12">
    <location>
        <position position="332"/>
    </location>
    <ligand>
        <name>UDP-N-acetyl-alpha-D-glucosamine</name>
        <dbReference type="ChEBI" id="CHEBI:57705"/>
    </ligand>
</feature>
<comment type="subcellular location">
    <subcellularLocation>
        <location evidence="1 12">Cytoplasm</location>
    </subcellularLocation>
</comment>
<evidence type="ECO:0000256" key="12">
    <source>
        <dbReference type="HAMAP-Rule" id="MF_00111"/>
    </source>
</evidence>
<accession>A0A1G2HQV0</accession>
<comment type="similarity">
    <text evidence="10 12">Belongs to the EPSP synthase family. MurA subfamily.</text>
</comment>
<dbReference type="InterPro" id="IPR036968">
    <property type="entry name" value="Enolpyruvate_Tfrase_sf"/>
</dbReference>
<evidence type="ECO:0000256" key="2">
    <source>
        <dbReference type="ARBA" id="ARBA00004752"/>
    </source>
</evidence>
<proteinExistence type="inferred from homology"/>
<gene>
    <name evidence="12" type="primary">murA</name>
    <name evidence="14" type="ORF">A2730_01825</name>
</gene>
<protein>
    <recommendedName>
        <fullName evidence="12">UDP-N-acetylglucosamine 1-carboxyvinyltransferase</fullName>
        <ecNumber evidence="12">2.5.1.7</ecNumber>
    </recommendedName>
    <alternativeName>
        <fullName evidence="12">Enoylpyruvate transferase</fullName>
    </alternativeName>
    <alternativeName>
        <fullName evidence="12">UDP-N-acetylglucosamine enolpyruvyl transferase</fullName>
        <shortName evidence="12">EPT</shortName>
    </alternativeName>
</protein>
<dbReference type="Pfam" id="PF00275">
    <property type="entry name" value="EPSP_synthase"/>
    <property type="match status" value="1"/>
</dbReference>
<keyword evidence="6 12" id="KW-0133">Cell shape</keyword>
<feature type="binding site" evidence="12">
    <location>
        <begin position="27"/>
        <end position="28"/>
    </location>
    <ligand>
        <name>phosphoenolpyruvate</name>
        <dbReference type="ChEBI" id="CHEBI:58702"/>
    </ligand>
</feature>
<keyword evidence="7 12" id="KW-0573">Peptidoglycan synthesis</keyword>
<comment type="function">
    <text evidence="12">Cell wall formation. Adds enolpyruvyl to UDP-N-acetylglucosamine.</text>
</comment>
<dbReference type="NCBIfam" id="NF006873">
    <property type="entry name" value="PRK09369.1"/>
    <property type="match status" value="1"/>
</dbReference>
<evidence type="ECO:0000256" key="11">
    <source>
        <dbReference type="ARBA" id="ARBA00047527"/>
    </source>
</evidence>
<evidence type="ECO:0000256" key="5">
    <source>
        <dbReference type="ARBA" id="ARBA00022679"/>
    </source>
</evidence>
<dbReference type="GO" id="GO:0051301">
    <property type="term" value="P:cell division"/>
    <property type="evidence" value="ECO:0007669"/>
    <property type="project" value="UniProtKB-KW"/>
</dbReference>
<dbReference type="GO" id="GO:0019277">
    <property type="term" value="P:UDP-N-acetylgalactosamine biosynthetic process"/>
    <property type="evidence" value="ECO:0007669"/>
    <property type="project" value="InterPro"/>
</dbReference>
<evidence type="ECO:0000256" key="7">
    <source>
        <dbReference type="ARBA" id="ARBA00022984"/>
    </source>
</evidence>
<evidence type="ECO:0000256" key="9">
    <source>
        <dbReference type="ARBA" id="ARBA00023316"/>
    </source>
</evidence>
<dbReference type="GO" id="GO:0008760">
    <property type="term" value="F:UDP-N-acetylglucosamine 1-carboxyvinyltransferase activity"/>
    <property type="evidence" value="ECO:0007669"/>
    <property type="project" value="UniProtKB-UniRule"/>
</dbReference>
<comment type="caution">
    <text evidence="12">Lacks conserved residue(s) required for the propagation of feature annotation.</text>
</comment>
<dbReference type="Proteomes" id="UP000176855">
    <property type="component" value="Unassembled WGS sequence"/>
</dbReference>
<dbReference type="GO" id="GO:0005737">
    <property type="term" value="C:cytoplasm"/>
    <property type="evidence" value="ECO:0007669"/>
    <property type="project" value="UniProtKB-SubCell"/>
</dbReference>
<dbReference type="STRING" id="1802202.A2730_01825"/>
<dbReference type="HAMAP" id="MF_00111">
    <property type="entry name" value="MurA"/>
    <property type="match status" value="1"/>
</dbReference>
<evidence type="ECO:0000256" key="10">
    <source>
        <dbReference type="ARBA" id="ARBA00038367"/>
    </source>
</evidence>
<feature type="active site" description="Proton donor" evidence="12">
    <location>
        <position position="122"/>
    </location>
</feature>
<dbReference type="InterPro" id="IPR001986">
    <property type="entry name" value="Enolpyruvate_Tfrase_dom"/>
</dbReference>
<keyword evidence="4 12" id="KW-0132">Cell division</keyword>
<keyword evidence="3 12" id="KW-0963">Cytoplasm</keyword>
<keyword evidence="9 12" id="KW-0961">Cell wall biogenesis/degradation</keyword>
<feature type="domain" description="Enolpyruvate transferase" evidence="13">
    <location>
        <begin position="13"/>
        <end position="412"/>
    </location>
</feature>
<dbReference type="GO" id="GO:0009252">
    <property type="term" value="P:peptidoglycan biosynthetic process"/>
    <property type="evidence" value="ECO:0007669"/>
    <property type="project" value="UniProtKB-UniRule"/>
</dbReference>
<evidence type="ECO:0000256" key="8">
    <source>
        <dbReference type="ARBA" id="ARBA00023306"/>
    </source>
</evidence>